<dbReference type="Pfam" id="PF08241">
    <property type="entry name" value="Methyltransf_11"/>
    <property type="match status" value="1"/>
</dbReference>
<dbReference type="PANTHER" id="PTHR43861">
    <property type="entry name" value="TRANS-ACONITATE 2-METHYLTRANSFERASE-RELATED"/>
    <property type="match status" value="1"/>
</dbReference>
<evidence type="ECO:0000259" key="1">
    <source>
        <dbReference type="Pfam" id="PF08241"/>
    </source>
</evidence>
<dbReference type="RefSeq" id="WP_251739206.1">
    <property type="nucleotide sequence ID" value="NZ_JBHUOJ010000026.1"/>
</dbReference>
<dbReference type="InterPro" id="IPR029063">
    <property type="entry name" value="SAM-dependent_MTases_sf"/>
</dbReference>
<name>A0ABW5X5N0_9FLAO</name>
<comment type="caution">
    <text evidence="2">The sequence shown here is derived from an EMBL/GenBank/DDBJ whole genome shotgun (WGS) entry which is preliminary data.</text>
</comment>
<evidence type="ECO:0000313" key="3">
    <source>
        <dbReference type="Proteomes" id="UP001597438"/>
    </source>
</evidence>
<keyword evidence="2" id="KW-0808">Transferase</keyword>
<dbReference type="Proteomes" id="UP001597438">
    <property type="component" value="Unassembled WGS sequence"/>
</dbReference>
<dbReference type="Gene3D" id="3.40.50.150">
    <property type="entry name" value="Vaccinia Virus protein VP39"/>
    <property type="match status" value="1"/>
</dbReference>
<dbReference type="EC" id="2.1.1.64" evidence="2"/>
<dbReference type="GO" id="GO:0032259">
    <property type="term" value="P:methylation"/>
    <property type="evidence" value="ECO:0007669"/>
    <property type="project" value="UniProtKB-KW"/>
</dbReference>
<sequence>MAEDPIGKQTLDVISQADAFNKWMYDTIKPFVKGRVLEIGSGIGNISELFIEDGAEIMLSDLRTEYCEILKAKYNTKSNFLGVEEIDLNHKDFESLYADHINSYDTVFALNVIEHIENDDLALKNCKKMLRPGGHLIILVPAFQKLYNQFDKNLGHFRRYTLDTLKNIFIQNKLSIIRRQYFNFAGIFGWYLSGKILKKESIPAGQMKLYNKMVPLFKLADIMTLKQVGLSVIVVGRKE</sequence>
<protein>
    <submittedName>
        <fullName evidence="2">Class I SAM-dependent methyltransferase</fullName>
        <ecNumber evidence="2">2.1.1.222</ecNumber>
        <ecNumber evidence="2">2.1.1.64</ecNumber>
    </submittedName>
</protein>
<gene>
    <name evidence="2" type="ORF">ACFSYS_11510</name>
</gene>
<reference evidence="3" key="1">
    <citation type="journal article" date="2019" name="Int. J. Syst. Evol. Microbiol.">
        <title>The Global Catalogue of Microorganisms (GCM) 10K type strain sequencing project: providing services to taxonomists for standard genome sequencing and annotation.</title>
        <authorList>
            <consortium name="The Broad Institute Genomics Platform"/>
            <consortium name="The Broad Institute Genome Sequencing Center for Infectious Disease"/>
            <person name="Wu L."/>
            <person name="Ma J."/>
        </authorList>
    </citation>
    <scope>NUCLEOTIDE SEQUENCE [LARGE SCALE GENOMIC DNA]</scope>
    <source>
        <strain evidence="3">KCTC 52925</strain>
    </source>
</reference>
<accession>A0ABW5X5N0</accession>
<dbReference type="EC" id="2.1.1.222" evidence="2"/>
<evidence type="ECO:0000313" key="2">
    <source>
        <dbReference type="EMBL" id="MFD2833917.1"/>
    </source>
</evidence>
<dbReference type="InterPro" id="IPR013216">
    <property type="entry name" value="Methyltransf_11"/>
</dbReference>
<dbReference type="GO" id="GO:0102208">
    <property type="term" value="F:2-polyprenyl-6-hydroxyphenol methylase activity"/>
    <property type="evidence" value="ECO:0007669"/>
    <property type="project" value="UniProtKB-EC"/>
</dbReference>
<feature type="domain" description="Methyltransferase type 11" evidence="1">
    <location>
        <begin position="37"/>
        <end position="138"/>
    </location>
</feature>
<keyword evidence="2" id="KW-0489">Methyltransferase</keyword>
<proteinExistence type="predicted"/>
<keyword evidence="3" id="KW-1185">Reference proteome</keyword>
<dbReference type="EMBL" id="JBHUOJ010000026">
    <property type="protein sequence ID" value="MFD2833917.1"/>
    <property type="molecule type" value="Genomic_DNA"/>
</dbReference>
<organism evidence="2 3">
    <name type="scientific">Christiangramia antarctica</name>
    <dbReference type="NCBI Taxonomy" id="2058158"/>
    <lineage>
        <taxon>Bacteria</taxon>
        <taxon>Pseudomonadati</taxon>
        <taxon>Bacteroidota</taxon>
        <taxon>Flavobacteriia</taxon>
        <taxon>Flavobacteriales</taxon>
        <taxon>Flavobacteriaceae</taxon>
        <taxon>Christiangramia</taxon>
    </lineage>
</organism>
<dbReference type="GO" id="GO:0061542">
    <property type="term" value="F:3-demethylubiquinol 3-O-methyltransferase activity"/>
    <property type="evidence" value="ECO:0007669"/>
    <property type="project" value="UniProtKB-EC"/>
</dbReference>
<dbReference type="SUPFAM" id="SSF53335">
    <property type="entry name" value="S-adenosyl-L-methionine-dependent methyltransferases"/>
    <property type="match status" value="1"/>
</dbReference>
<dbReference type="CDD" id="cd02440">
    <property type="entry name" value="AdoMet_MTases"/>
    <property type="match status" value="1"/>
</dbReference>